<keyword evidence="3 6" id="KW-0812">Transmembrane</keyword>
<proteinExistence type="predicted"/>
<evidence type="ECO:0000256" key="3">
    <source>
        <dbReference type="ARBA" id="ARBA00022692"/>
    </source>
</evidence>
<feature type="transmembrane region" description="Helical" evidence="6">
    <location>
        <begin position="100"/>
        <end position="122"/>
    </location>
</feature>
<accession>A0ABU8L5E3</accession>
<evidence type="ECO:0000313" key="7">
    <source>
        <dbReference type="EMBL" id="MEI9412464.1"/>
    </source>
</evidence>
<gene>
    <name evidence="7" type="ORF">O7A60_27480</name>
</gene>
<comment type="caution">
    <text evidence="7">The sequence shown here is derived from an EMBL/GenBank/DDBJ whole genome shotgun (WGS) entry which is preliminary data.</text>
</comment>
<keyword evidence="4 6" id="KW-1133">Transmembrane helix</keyword>
<sequence>MSFEAFLSTSICYGAGAPEAGWTLAFPITLPLATIALIYAIGASRLWRRSSRGRPERTRQALLFAAGWGFLTGALVSPIHALGERVFAAHMIEHELLMAVAAPLLVAACPGAALIWALPAAFRRGTGMLTHGKFLQAVWAVASRPLNATAIHGIAIWIWHVPVLFEAALQQGVLHYAQHASFLGTALLFWWVILRRSGRQQAYGSAIMHLFFTSLHTGLLGVLLLLSPKLWYPQNAAGAALWGLTPIEDQQLAGLVMWVPAGLIYGGAALLLAGLWISKSGIREATHGLRPG</sequence>
<keyword evidence="8" id="KW-1185">Reference proteome</keyword>
<feature type="transmembrane region" description="Helical" evidence="6">
    <location>
        <begin position="255"/>
        <end position="277"/>
    </location>
</feature>
<evidence type="ECO:0000256" key="4">
    <source>
        <dbReference type="ARBA" id="ARBA00022989"/>
    </source>
</evidence>
<feature type="transmembrane region" description="Helical" evidence="6">
    <location>
        <begin position="173"/>
        <end position="194"/>
    </location>
</feature>
<name>A0ABU8L5E3_9HYPH</name>
<feature type="transmembrane region" description="Helical" evidence="6">
    <location>
        <begin position="134"/>
        <end position="161"/>
    </location>
</feature>
<dbReference type="Proteomes" id="UP001387293">
    <property type="component" value="Unassembled WGS sequence"/>
</dbReference>
<dbReference type="InterPro" id="IPR019108">
    <property type="entry name" value="Caa3_assmbl_CtaG-rel"/>
</dbReference>
<keyword evidence="5 6" id="KW-0472">Membrane</keyword>
<evidence type="ECO:0000313" key="8">
    <source>
        <dbReference type="Proteomes" id="UP001387293"/>
    </source>
</evidence>
<dbReference type="RefSeq" id="WP_337108858.1">
    <property type="nucleotide sequence ID" value="NZ_JAPYKS010000029.1"/>
</dbReference>
<dbReference type="EMBL" id="JAPYKS010000029">
    <property type="protein sequence ID" value="MEI9412464.1"/>
    <property type="molecule type" value="Genomic_DNA"/>
</dbReference>
<dbReference type="Pfam" id="PF09678">
    <property type="entry name" value="Caa3_CtaG"/>
    <property type="match status" value="1"/>
</dbReference>
<feature type="transmembrane region" description="Helical" evidence="6">
    <location>
        <begin position="61"/>
        <end position="80"/>
    </location>
</feature>
<protein>
    <submittedName>
        <fullName evidence="7">Cytochrome c oxidase assembly protein</fullName>
    </submittedName>
</protein>
<reference evidence="7 8" key="1">
    <citation type="submission" date="2022-12" db="EMBL/GenBank/DDBJ databases">
        <authorList>
            <person name="Muema E."/>
        </authorList>
    </citation>
    <scope>NUCLEOTIDE SEQUENCE [LARGE SCALE GENOMIC DNA]</scope>
    <source>
        <strain evidence="8">1326</strain>
    </source>
</reference>
<evidence type="ECO:0000256" key="1">
    <source>
        <dbReference type="ARBA" id="ARBA00004651"/>
    </source>
</evidence>
<evidence type="ECO:0000256" key="6">
    <source>
        <dbReference type="SAM" id="Phobius"/>
    </source>
</evidence>
<organism evidence="7 8">
    <name type="scientific">Mesorhizobium salmacidum</name>
    <dbReference type="NCBI Taxonomy" id="3015171"/>
    <lineage>
        <taxon>Bacteria</taxon>
        <taxon>Pseudomonadati</taxon>
        <taxon>Pseudomonadota</taxon>
        <taxon>Alphaproteobacteria</taxon>
        <taxon>Hyphomicrobiales</taxon>
        <taxon>Phyllobacteriaceae</taxon>
        <taxon>Mesorhizobium</taxon>
    </lineage>
</organism>
<evidence type="ECO:0000256" key="2">
    <source>
        <dbReference type="ARBA" id="ARBA00022475"/>
    </source>
</evidence>
<feature type="transmembrane region" description="Helical" evidence="6">
    <location>
        <begin position="20"/>
        <end position="41"/>
    </location>
</feature>
<evidence type="ECO:0000256" key="5">
    <source>
        <dbReference type="ARBA" id="ARBA00023136"/>
    </source>
</evidence>
<keyword evidence="2" id="KW-1003">Cell membrane</keyword>
<comment type="subcellular location">
    <subcellularLocation>
        <location evidence="1">Cell membrane</location>
        <topology evidence="1">Multi-pass membrane protein</topology>
    </subcellularLocation>
</comment>
<feature type="transmembrane region" description="Helical" evidence="6">
    <location>
        <begin position="206"/>
        <end position="226"/>
    </location>
</feature>